<sequence length="276" mass="31503">MTTRTAFENDTLADQPGGALNLTMTNHNMTGTRPSIQRDSTKVDWILYVVPASAFLLGLCLFSLVLIKHKRREERIRRLERLRKMRLTQRRLNGYSTESEDKAEETCKAQSPETQSYENVEAAIYFNQKGVTYYVPEADGDDYVTPDAEGCETDRGTAETQNDVNYLQPFQNLTDTDGESYENMEISLYAQPRKRTDTDTQDGDYVEPNETCEAQEEGEKHCNHQTDTDDESYENMAGSTYSQRHNHSDPCRPHTATAVQEEVEEEDSYVKMASIT</sequence>
<evidence type="ECO:0000256" key="2">
    <source>
        <dbReference type="SAM" id="Phobius"/>
    </source>
</evidence>
<evidence type="ECO:0000313" key="4">
    <source>
        <dbReference type="Proteomes" id="UP001044222"/>
    </source>
</evidence>
<evidence type="ECO:0000313" key="3">
    <source>
        <dbReference type="EMBL" id="KAG5831970.1"/>
    </source>
</evidence>
<feature type="region of interest" description="Disordered" evidence="1">
    <location>
        <begin position="93"/>
        <end position="114"/>
    </location>
</feature>
<keyword evidence="2" id="KW-0472">Membrane</keyword>
<accession>A0A9D3LMY7</accession>
<proteinExistence type="predicted"/>
<name>A0A9D3LMY7_ANGAN</name>
<feature type="compositionally biased region" description="Basic and acidic residues" evidence="1">
    <location>
        <begin position="217"/>
        <end position="227"/>
    </location>
</feature>
<protein>
    <submittedName>
        <fullName evidence="3">Uncharacterized protein</fullName>
    </submittedName>
</protein>
<dbReference type="AlphaFoldDB" id="A0A9D3LMY7"/>
<reference evidence="3" key="1">
    <citation type="submission" date="2021-01" db="EMBL/GenBank/DDBJ databases">
        <title>A chromosome-scale assembly of European eel, Anguilla anguilla.</title>
        <authorList>
            <person name="Henkel C."/>
            <person name="Jong-Raadsen S.A."/>
            <person name="Dufour S."/>
            <person name="Weltzien F.-A."/>
            <person name="Palstra A.P."/>
            <person name="Pelster B."/>
            <person name="Spaink H.P."/>
            <person name="Van Den Thillart G.E."/>
            <person name="Jansen H."/>
            <person name="Zahm M."/>
            <person name="Klopp C."/>
            <person name="Cedric C."/>
            <person name="Louis A."/>
            <person name="Berthelot C."/>
            <person name="Parey E."/>
            <person name="Roest Crollius H."/>
            <person name="Montfort J."/>
            <person name="Robinson-Rechavi M."/>
            <person name="Bucao C."/>
            <person name="Bouchez O."/>
            <person name="Gislard M."/>
            <person name="Lluch J."/>
            <person name="Milhes M."/>
            <person name="Lampietro C."/>
            <person name="Lopez Roques C."/>
            <person name="Donnadieu C."/>
            <person name="Braasch I."/>
            <person name="Desvignes T."/>
            <person name="Postlethwait J."/>
            <person name="Bobe J."/>
            <person name="Guiguen Y."/>
            <person name="Dirks R."/>
        </authorList>
    </citation>
    <scope>NUCLEOTIDE SEQUENCE</scope>
    <source>
        <strain evidence="3">Tag_6206</strain>
        <tissue evidence="3">Liver</tissue>
    </source>
</reference>
<keyword evidence="4" id="KW-1185">Reference proteome</keyword>
<keyword evidence="2" id="KW-1133">Transmembrane helix</keyword>
<organism evidence="3 4">
    <name type="scientific">Anguilla anguilla</name>
    <name type="common">European freshwater eel</name>
    <name type="synonym">Muraena anguilla</name>
    <dbReference type="NCBI Taxonomy" id="7936"/>
    <lineage>
        <taxon>Eukaryota</taxon>
        <taxon>Metazoa</taxon>
        <taxon>Chordata</taxon>
        <taxon>Craniata</taxon>
        <taxon>Vertebrata</taxon>
        <taxon>Euteleostomi</taxon>
        <taxon>Actinopterygii</taxon>
        <taxon>Neopterygii</taxon>
        <taxon>Teleostei</taxon>
        <taxon>Anguilliformes</taxon>
        <taxon>Anguillidae</taxon>
        <taxon>Anguilla</taxon>
    </lineage>
</organism>
<comment type="caution">
    <text evidence="3">The sequence shown here is derived from an EMBL/GenBank/DDBJ whole genome shotgun (WGS) entry which is preliminary data.</text>
</comment>
<dbReference type="EMBL" id="JAFIRN010000017">
    <property type="protein sequence ID" value="KAG5831970.1"/>
    <property type="molecule type" value="Genomic_DNA"/>
</dbReference>
<gene>
    <name evidence="3" type="ORF">ANANG_G00286120</name>
</gene>
<evidence type="ECO:0000256" key="1">
    <source>
        <dbReference type="SAM" id="MobiDB-lite"/>
    </source>
</evidence>
<keyword evidence="2" id="KW-0812">Transmembrane</keyword>
<feature type="transmembrane region" description="Helical" evidence="2">
    <location>
        <begin position="45"/>
        <end position="67"/>
    </location>
</feature>
<feature type="region of interest" description="Disordered" evidence="1">
    <location>
        <begin position="212"/>
        <end position="276"/>
    </location>
</feature>
<dbReference type="Proteomes" id="UP001044222">
    <property type="component" value="Chromosome 17"/>
</dbReference>